<keyword evidence="2 4" id="KW-0238">DNA-binding</keyword>
<feature type="DNA-binding region" description="H-T-H motif" evidence="4">
    <location>
        <begin position="46"/>
        <end position="65"/>
    </location>
</feature>
<evidence type="ECO:0000256" key="1">
    <source>
        <dbReference type="ARBA" id="ARBA00023015"/>
    </source>
</evidence>
<keyword evidence="1" id="KW-0805">Transcription regulation</keyword>
<evidence type="ECO:0000256" key="4">
    <source>
        <dbReference type="PROSITE-ProRule" id="PRU00335"/>
    </source>
</evidence>
<reference evidence="8" key="1">
    <citation type="journal article" date="2019" name="Int. J. Syst. Evol. Microbiol.">
        <title>The Global Catalogue of Microorganisms (GCM) 10K type strain sequencing project: providing services to taxonomists for standard genome sequencing and annotation.</title>
        <authorList>
            <consortium name="The Broad Institute Genomics Platform"/>
            <consortium name="The Broad Institute Genome Sequencing Center for Infectious Disease"/>
            <person name="Wu L."/>
            <person name="Ma J."/>
        </authorList>
    </citation>
    <scope>NUCLEOTIDE SEQUENCE [LARGE SCALE GENOMIC DNA]</scope>
    <source>
        <strain evidence="8">XZYJ18</strain>
    </source>
</reference>
<dbReference type="InterPro" id="IPR050109">
    <property type="entry name" value="HTH-type_TetR-like_transc_reg"/>
</dbReference>
<dbReference type="PANTHER" id="PTHR30055">
    <property type="entry name" value="HTH-TYPE TRANSCRIPTIONAL REGULATOR RUTR"/>
    <property type="match status" value="1"/>
</dbReference>
<dbReference type="Proteomes" id="UP001595923">
    <property type="component" value="Unassembled WGS sequence"/>
</dbReference>
<evidence type="ECO:0000259" key="6">
    <source>
        <dbReference type="PROSITE" id="PS50977"/>
    </source>
</evidence>
<dbReference type="PANTHER" id="PTHR30055:SF234">
    <property type="entry name" value="HTH-TYPE TRANSCRIPTIONAL REGULATOR BETI"/>
    <property type="match status" value="1"/>
</dbReference>
<evidence type="ECO:0000256" key="2">
    <source>
        <dbReference type="ARBA" id="ARBA00023125"/>
    </source>
</evidence>
<keyword evidence="8" id="KW-1185">Reference proteome</keyword>
<name>A0ABV9DPL3_9ACTN</name>
<comment type="caution">
    <text evidence="7">The sequence shown here is derived from an EMBL/GenBank/DDBJ whole genome shotgun (WGS) entry which is preliminary data.</text>
</comment>
<dbReference type="PROSITE" id="PS50977">
    <property type="entry name" value="HTH_TETR_2"/>
    <property type="match status" value="1"/>
</dbReference>
<evidence type="ECO:0000313" key="7">
    <source>
        <dbReference type="EMBL" id="MFC4560830.1"/>
    </source>
</evidence>
<evidence type="ECO:0000313" key="8">
    <source>
        <dbReference type="Proteomes" id="UP001595923"/>
    </source>
</evidence>
<feature type="domain" description="HTH tetR-type" evidence="6">
    <location>
        <begin position="23"/>
        <end position="83"/>
    </location>
</feature>
<evidence type="ECO:0000256" key="5">
    <source>
        <dbReference type="SAM" id="MobiDB-lite"/>
    </source>
</evidence>
<dbReference type="SUPFAM" id="SSF46689">
    <property type="entry name" value="Homeodomain-like"/>
    <property type="match status" value="1"/>
</dbReference>
<dbReference type="Pfam" id="PF00440">
    <property type="entry name" value="TetR_N"/>
    <property type="match status" value="1"/>
</dbReference>
<dbReference type="RefSeq" id="WP_378571315.1">
    <property type="nucleotide sequence ID" value="NZ_JBHSFQ010000002.1"/>
</dbReference>
<gene>
    <name evidence="7" type="ORF">ACFO4E_03045</name>
</gene>
<feature type="region of interest" description="Disordered" evidence="5">
    <location>
        <begin position="1"/>
        <end position="20"/>
    </location>
</feature>
<dbReference type="InterPro" id="IPR001647">
    <property type="entry name" value="HTH_TetR"/>
</dbReference>
<protein>
    <submittedName>
        <fullName evidence="7">TetR/AcrR family transcriptional regulator</fullName>
    </submittedName>
</protein>
<sequence>MTKERNVTWSAGSPASAGEAEREMRAERILDAAAELLVAWGYRRVTIDEVARRAQVGKGTVYLHFRTKTVLFMTVLMRTQAETIERLLDLMAAEPATILPSRLARQLFVWVHEEPIIRAVVIGDNDTLGTLARDAMSVVGDVVERRVATLGAYFELLRDQGVLRTDSSLEQQIHAFTAVIMGFLTVDSVLPVGPIPLEAKADSIERTVHDAFETAGAGAEVATAAPEVIRYYRELLVHIRAAVDKQTHT</sequence>
<dbReference type="Gene3D" id="1.10.357.10">
    <property type="entry name" value="Tetracycline Repressor, domain 2"/>
    <property type="match status" value="1"/>
</dbReference>
<dbReference type="PRINTS" id="PR00455">
    <property type="entry name" value="HTHTETR"/>
</dbReference>
<accession>A0ABV9DPL3</accession>
<evidence type="ECO:0000256" key="3">
    <source>
        <dbReference type="ARBA" id="ARBA00023163"/>
    </source>
</evidence>
<proteinExistence type="predicted"/>
<organism evidence="7 8">
    <name type="scientific">Nocardiopsis mangrovi</name>
    <dbReference type="NCBI Taxonomy" id="1179818"/>
    <lineage>
        <taxon>Bacteria</taxon>
        <taxon>Bacillati</taxon>
        <taxon>Actinomycetota</taxon>
        <taxon>Actinomycetes</taxon>
        <taxon>Streptosporangiales</taxon>
        <taxon>Nocardiopsidaceae</taxon>
        <taxon>Nocardiopsis</taxon>
    </lineage>
</organism>
<dbReference type="InterPro" id="IPR009057">
    <property type="entry name" value="Homeodomain-like_sf"/>
</dbReference>
<dbReference type="InterPro" id="IPR023772">
    <property type="entry name" value="DNA-bd_HTH_TetR-type_CS"/>
</dbReference>
<keyword evidence="3" id="KW-0804">Transcription</keyword>
<dbReference type="EMBL" id="JBHSFQ010000002">
    <property type="protein sequence ID" value="MFC4560830.1"/>
    <property type="molecule type" value="Genomic_DNA"/>
</dbReference>
<dbReference type="PROSITE" id="PS01081">
    <property type="entry name" value="HTH_TETR_1"/>
    <property type="match status" value="1"/>
</dbReference>